<dbReference type="Proteomes" id="UP000087766">
    <property type="component" value="Chromosome 7"/>
</dbReference>
<name>A0A3Q0F411_VIGRR</name>
<dbReference type="RefSeq" id="XP_022638760.1">
    <property type="nucleotide sequence ID" value="XM_022783039.1"/>
</dbReference>
<feature type="region of interest" description="Disordered" evidence="1">
    <location>
        <begin position="141"/>
        <end position="198"/>
    </location>
</feature>
<dbReference type="GeneID" id="111242010"/>
<dbReference type="OrthoDB" id="1928787at2759"/>
<evidence type="ECO:0000256" key="1">
    <source>
        <dbReference type="SAM" id="MobiDB-lite"/>
    </source>
</evidence>
<proteinExistence type="predicted"/>
<sequence>MPERRIAFIFQNKKLKNLSWLPFFYISSYKENSLRSFIHTATYIFFCFLSCTKVHNIIKSYSQKIITITATVITSAMQLGSSISNTIKFLHNTLENFKSCFSPGYQKLPKTPPQNHFLGMDNNNPSYKDLEKFYSDFTKQWDSGKEKGRQRSKKKGKEVALNNARHDEQKMNDETEKREQCEKKKNDSSLNSMKGRRGNGNYCMVEKKLREMEMLEMSDVDYVLDIEEVLHYYSRITCPMYLEIVDKFFMEMYSEFNGGLVVTPRTRSSES</sequence>
<evidence type="ECO:0000313" key="2">
    <source>
        <dbReference type="Proteomes" id="UP000087766"/>
    </source>
</evidence>
<keyword evidence="2" id="KW-1185">Reference proteome</keyword>
<accession>A0A3Q0F411</accession>
<reference evidence="3" key="2">
    <citation type="submission" date="2025-08" db="UniProtKB">
        <authorList>
            <consortium name="RefSeq"/>
        </authorList>
    </citation>
    <scope>IDENTIFICATION</scope>
    <source>
        <tissue evidence="3">Leaf</tissue>
    </source>
</reference>
<gene>
    <name evidence="3" type="primary">LOC111242010</name>
</gene>
<dbReference type="PANTHER" id="PTHR35461:SF3">
    <property type="entry name" value="OVATE DOMAIN-CONTAINING PROTEIN"/>
    <property type="match status" value="1"/>
</dbReference>
<feature type="compositionally biased region" description="Basic and acidic residues" evidence="1">
    <location>
        <begin position="164"/>
        <end position="187"/>
    </location>
</feature>
<dbReference type="AlphaFoldDB" id="A0A3Q0F411"/>
<dbReference type="KEGG" id="vra:111242010"/>
<dbReference type="PANTHER" id="PTHR35461">
    <property type="entry name" value="BNAANNG14610D PROTEIN"/>
    <property type="match status" value="1"/>
</dbReference>
<protein>
    <submittedName>
        <fullName evidence="3">Uncharacterized protein LOC111242010</fullName>
    </submittedName>
</protein>
<dbReference type="STRING" id="3916.A0A3Q0F411"/>
<reference evidence="2" key="1">
    <citation type="journal article" date="2014" name="Nat. Commun.">
        <title>Genome sequence of mungbean and insights into evolution within Vigna species.</title>
        <authorList>
            <person name="Kang Y.J."/>
            <person name="Kim S.K."/>
            <person name="Kim M.Y."/>
            <person name="Lestari P."/>
            <person name="Kim K.H."/>
            <person name="Ha B.K."/>
            <person name="Jun T.H."/>
            <person name="Hwang W.J."/>
            <person name="Lee T."/>
            <person name="Lee J."/>
            <person name="Shim S."/>
            <person name="Yoon M.Y."/>
            <person name="Jang Y.E."/>
            <person name="Han K.S."/>
            <person name="Taeprayoon P."/>
            <person name="Yoon N."/>
            <person name="Somta P."/>
            <person name="Tanya P."/>
            <person name="Kim K.S."/>
            <person name="Gwag J.G."/>
            <person name="Moon J.K."/>
            <person name="Lee Y.H."/>
            <person name="Park B.S."/>
            <person name="Bombarely A."/>
            <person name="Doyle J.J."/>
            <person name="Jackson S.A."/>
            <person name="Schafleitner R."/>
            <person name="Srinives P."/>
            <person name="Varshney R.K."/>
            <person name="Lee S.H."/>
        </authorList>
    </citation>
    <scope>NUCLEOTIDE SEQUENCE [LARGE SCALE GENOMIC DNA]</scope>
    <source>
        <strain evidence="2">cv. VC1973A</strain>
    </source>
</reference>
<organism evidence="2 3">
    <name type="scientific">Vigna radiata var. radiata</name>
    <name type="common">Mung bean</name>
    <name type="synonym">Phaseolus aureus</name>
    <dbReference type="NCBI Taxonomy" id="3916"/>
    <lineage>
        <taxon>Eukaryota</taxon>
        <taxon>Viridiplantae</taxon>
        <taxon>Streptophyta</taxon>
        <taxon>Embryophyta</taxon>
        <taxon>Tracheophyta</taxon>
        <taxon>Spermatophyta</taxon>
        <taxon>Magnoliopsida</taxon>
        <taxon>eudicotyledons</taxon>
        <taxon>Gunneridae</taxon>
        <taxon>Pentapetalae</taxon>
        <taxon>rosids</taxon>
        <taxon>fabids</taxon>
        <taxon>Fabales</taxon>
        <taxon>Fabaceae</taxon>
        <taxon>Papilionoideae</taxon>
        <taxon>50 kb inversion clade</taxon>
        <taxon>NPAAA clade</taxon>
        <taxon>indigoferoid/millettioid clade</taxon>
        <taxon>Phaseoleae</taxon>
        <taxon>Vigna</taxon>
    </lineage>
</organism>
<evidence type="ECO:0000313" key="3">
    <source>
        <dbReference type="RefSeq" id="XP_022638760.1"/>
    </source>
</evidence>